<name>A0A5R8Y1T9_9BACT</name>
<accession>A0A5R8Y1T9</accession>
<reference evidence="1 2" key="1">
    <citation type="submission" date="2019-05" db="EMBL/GenBank/DDBJ databases">
        <title>Arcobacter sp. nov., isolated from sea sediment.</title>
        <authorList>
            <person name="Kim W."/>
        </authorList>
    </citation>
    <scope>NUCLEOTIDE SEQUENCE [LARGE SCALE GENOMIC DNA]</scope>
    <source>
        <strain evidence="1 2">CAU 1517</strain>
    </source>
</reference>
<dbReference type="RefSeq" id="WP_138152430.1">
    <property type="nucleotide sequence ID" value="NZ_VANU01000003.1"/>
</dbReference>
<dbReference type="Proteomes" id="UP000308901">
    <property type="component" value="Unassembled WGS sequence"/>
</dbReference>
<keyword evidence="2" id="KW-1185">Reference proteome</keyword>
<gene>
    <name evidence="1" type="ORF">FDK22_08165</name>
</gene>
<evidence type="ECO:0000313" key="1">
    <source>
        <dbReference type="EMBL" id="TLP38435.1"/>
    </source>
</evidence>
<proteinExistence type="predicted"/>
<dbReference type="AlphaFoldDB" id="A0A5R8Y1T9"/>
<evidence type="ECO:0000313" key="2">
    <source>
        <dbReference type="Proteomes" id="UP000308901"/>
    </source>
</evidence>
<comment type="caution">
    <text evidence="1">The sequence shown here is derived from an EMBL/GenBank/DDBJ whole genome shotgun (WGS) entry which is preliminary data.</text>
</comment>
<organism evidence="1 2">
    <name type="scientific">Arcobacter arenosus</name>
    <dbReference type="NCBI Taxonomy" id="2576037"/>
    <lineage>
        <taxon>Bacteria</taxon>
        <taxon>Pseudomonadati</taxon>
        <taxon>Campylobacterota</taxon>
        <taxon>Epsilonproteobacteria</taxon>
        <taxon>Campylobacterales</taxon>
        <taxon>Arcobacteraceae</taxon>
        <taxon>Arcobacter</taxon>
    </lineage>
</organism>
<sequence>MNVGTSYINMISEVTKTNKTSNYNQKEIVSKTYYSLENINKRIETIYEQRTDFSGSTSTIDPHDVQNILNSLSTNYNDIENLQPADIAYEDYKKMTYSSLEVIFNADSEKIGKASGLMALSQLTNDDILNKIYFDNELDAKKDTKKDDYFFTLAMVSLMEMSEHIHNNGDKIILDLENNTLIDNSNHSTDTFTTKDKLFSDFDRFREYYEETKKSWTGAINMNKVFENMDEIKELYAKRIEENNAILNSYTRTTKQLTI</sequence>
<dbReference type="EMBL" id="VANU01000003">
    <property type="protein sequence ID" value="TLP38435.1"/>
    <property type="molecule type" value="Genomic_DNA"/>
</dbReference>
<protein>
    <submittedName>
        <fullName evidence="1">Uncharacterized protein</fullName>
    </submittedName>
</protein>